<comment type="caution">
    <text evidence="7">The sequence shown here is derived from an EMBL/GenBank/DDBJ whole genome shotgun (WGS) entry which is preliminary data.</text>
</comment>
<comment type="similarity">
    <text evidence="2">Belongs to the oxygen-dependent FAD-linked oxidoreductase family.</text>
</comment>
<dbReference type="InterPro" id="IPR006094">
    <property type="entry name" value="Oxid_FAD_bind_N"/>
</dbReference>
<dbReference type="InterPro" id="IPR016169">
    <property type="entry name" value="FAD-bd_PCMH_sub2"/>
</dbReference>
<evidence type="ECO:0000256" key="4">
    <source>
        <dbReference type="ARBA" id="ARBA00022827"/>
    </source>
</evidence>
<dbReference type="InterPro" id="IPR036318">
    <property type="entry name" value="FAD-bd_PCMH-like_sf"/>
</dbReference>
<dbReference type="SUPFAM" id="SSF56176">
    <property type="entry name" value="FAD-binding/transporter-associated domain-like"/>
    <property type="match status" value="1"/>
</dbReference>
<keyword evidence="4" id="KW-0274">FAD</keyword>
<dbReference type="GO" id="GO:0071949">
    <property type="term" value="F:FAD binding"/>
    <property type="evidence" value="ECO:0007669"/>
    <property type="project" value="InterPro"/>
</dbReference>
<evidence type="ECO:0000256" key="2">
    <source>
        <dbReference type="ARBA" id="ARBA00005466"/>
    </source>
</evidence>
<dbReference type="OrthoDB" id="415825at2759"/>
<evidence type="ECO:0000256" key="3">
    <source>
        <dbReference type="ARBA" id="ARBA00022630"/>
    </source>
</evidence>
<evidence type="ECO:0000313" key="7">
    <source>
        <dbReference type="EMBL" id="KAF4619025.1"/>
    </source>
</evidence>
<dbReference type="PROSITE" id="PS51387">
    <property type="entry name" value="FAD_PCMH"/>
    <property type="match status" value="1"/>
</dbReference>
<dbReference type="Gene3D" id="3.30.465.10">
    <property type="match status" value="1"/>
</dbReference>
<comment type="cofactor">
    <cofactor evidence="1">
        <name>FAD</name>
        <dbReference type="ChEBI" id="CHEBI:57692"/>
    </cofactor>
</comment>
<dbReference type="EMBL" id="JAAMPI010002067">
    <property type="protein sequence ID" value="KAF4619025.1"/>
    <property type="molecule type" value="Genomic_DNA"/>
</dbReference>
<dbReference type="InterPro" id="IPR016166">
    <property type="entry name" value="FAD-bd_PCMH"/>
</dbReference>
<accession>A0A8H4QWX1</accession>
<dbReference type="GO" id="GO:0016491">
    <property type="term" value="F:oxidoreductase activity"/>
    <property type="evidence" value="ECO:0007669"/>
    <property type="project" value="UniProtKB-KW"/>
</dbReference>
<sequence>MATINNIVGTQFAIGTLEYNDGKDQYATSSYPATPQEVRMEPALIVYAADRDDISKTLIYAKERGIAVAIRTGGHQYSGASSTVAPNIQLDLSTTFRKLPDDRSFFEIGGKGFVRTSVSWELLEFSKFLQDNHCFVPHGQCATVHLGGHVQSGGYGQLGRSFGLLADQVISLEVVLHDGTFKEVTKERDPDLFFGILGGSPGNFAVITHFTTKVFLDTDYPGARGLKSIYWYEKSTLQRLLGILAAMSDNEDFPRNYDYCVSILSERADLFGYFPGIEDQVKAAHPHIFGPDGEAIWPKMIVVYAQWVPFSPADKYDQTVQNWFESIRKGALLDPEVVQDPMSIMAGRWLFNNRREFDLPYVKSTRLSDSKTLTKDGWVDWIAGRIENIIDTENGLSLSAQIQPFGGKNSQFFQNRDNGTAHSFRNSTVCATLDAFYKDGHKAAAETWHNTNALEGVGPKGFFSKTDRRVLWGSFDNYDLDAVWNLYYDDLAKYERLRKIRKAADPHGVLTPNTFSVKRAA</sequence>
<evidence type="ECO:0000256" key="5">
    <source>
        <dbReference type="ARBA" id="ARBA00023002"/>
    </source>
</evidence>
<dbReference type="AlphaFoldDB" id="A0A8H4QWX1"/>
<evidence type="ECO:0000256" key="1">
    <source>
        <dbReference type="ARBA" id="ARBA00001974"/>
    </source>
</evidence>
<dbReference type="InterPro" id="IPR050416">
    <property type="entry name" value="FAD-linked_Oxidoreductase"/>
</dbReference>
<evidence type="ECO:0000313" key="8">
    <source>
        <dbReference type="Proteomes" id="UP000566819"/>
    </source>
</evidence>
<keyword evidence="3" id="KW-0285">Flavoprotein</keyword>
<proteinExistence type="inferred from homology"/>
<dbReference type="PANTHER" id="PTHR42973:SF39">
    <property type="entry name" value="FAD-BINDING PCMH-TYPE DOMAIN-CONTAINING PROTEIN"/>
    <property type="match status" value="1"/>
</dbReference>
<reference evidence="7 8" key="1">
    <citation type="submission" date="2020-03" db="EMBL/GenBank/DDBJ databases">
        <title>Draft Genome Sequence of Cudoniella acicularis.</title>
        <authorList>
            <person name="Buettner E."/>
            <person name="Kellner H."/>
        </authorList>
    </citation>
    <scope>NUCLEOTIDE SEQUENCE [LARGE SCALE GENOMIC DNA]</scope>
    <source>
        <strain evidence="7 8">DSM 108380</strain>
    </source>
</reference>
<gene>
    <name evidence="7" type="ORF">G7Y89_g14823</name>
</gene>
<dbReference type="PANTHER" id="PTHR42973">
    <property type="entry name" value="BINDING OXIDOREDUCTASE, PUTATIVE (AFU_ORTHOLOGUE AFUA_1G17690)-RELATED"/>
    <property type="match status" value="1"/>
</dbReference>
<feature type="domain" description="FAD-binding PCMH-type" evidence="6">
    <location>
        <begin position="38"/>
        <end position="217"/>
    </location>
</feature>
<keyword evidence="8" id="KW-1185">Reference proteome</keyword>
<organism evidence="7 8">
    <name type="scientific">Cudoniella acicularis</name>
    <dbReference type="NCBI Taxonomy" id="354080"/>
    <lineage>
        <taxon>Eukaryota</taxon>
        <taxon>Fungi</taxon>
        <taxon>Dikarya</taxon>
        <taxon>Ascomycota</taxon>
        <taxon>Pezizomycotina</taxon>
        <taxon>Leotiomycetes</taxon>
        <taxon>Helotiales</taxon>
        <taxon>Tricladiaceae</taxon>
        <taxon>Cudoniella</taxon>
    </lineage>
</organism>
<name>A0A8H4QWX1_9HELO</name>
<keyword evidence="5" id="KW-0560">Oxidoreductase</keyword>
<evidence type="ECO:0000259" key="6">
    <source>
        <dbReference type="PROSITE" id="PS51387"/>
    </source>
</evidence>
<dbReference type="Gene3D" id="3.40.462.20">
    <property type="match status" value="1"/>
</dbReference>
<dbReference type="Pfam" id="PF01565">
    <property type="entry name" value="FAD_binding_4"/>
    <property type="match status" value="1"/>
</dbReference>
<dbReference type="Proteomes" id="UP000566819">
    <property type="component" value="Unassembled WGS sequence"/>
</dbReference>
<protein>
    <recommendedName>
        <fullName evidence="6">FAD-binding PCMH-type domain-containing protein</fullName>
    </recommendedName>
</protein>